<name>A0A8K1ZZS5_9CYAN</name>
<dbReference type="InterPro" id="IPR044153">
    <property type="entry name" value="PIN_Pae0151-like"/>
</dbReference>
<organism evidence="3 4">
    <name type="scientific">Petrachloros mirabilis ULC683</name>
    <dbReference type="NCBI Taxonomy" id="2781853"/>
    <lineage>
        <taxon>Bacteria</taxon>
        <taxon>Bacillati</taxon>
        <taxon>Cyanobacteriota</taxon>
        <taxon>Cyanophyceae</taxon>
        <taxon>Synechococcales</taxon>
        <taxon>Petrachlorosaceae</taxon>
        <taxon>Petrachloros</taxon>
        <taxon>Petrachloros mirabilis</taxon>
    </lineage>
</organism>
<dbReference type="PANTHER" id="PTHR35901:SF1">
    <property type="entry name" value="EXONUCLEASE VAPC9"/>
    <property type="match status" value="1"/>
</dbReference>
<comment type="caution">
    <text evidence="3">The sequence shown here is derived from an EMBL/GenBank/DDBJ whole genome shotgun (WGS) entry which is preliminary data.</text>
</comment>
<dbReference type="Proteomes" id="UP000607397">
    <property type="component" value="Unassembled WGS sequence"/>
</dbReference>
<evidence type="ECO:0000313" key="4">
    <source>
        <dbReference type="Proteomes" id="UP000607397"/>
    </source>
</evidence>
<reference evidence="3" key="1">
    <citation type="submission" date="2019-12" db="EMBL/GenBank/DDBJ databases">
        <title>High-Quality draft genome sequences of three cyanobacteria isolated from the limestone walls of the Old Cathedral of Coimbra.</title>
        <authorList>
            <person name="Tiago I."/>
            <person name="Soares F."/>
            <person name="Portugal A."/>
        </authorList>
    </citation>
    <scope>NUCLEOTIDE SEQUENCE [LARGE SCALE GENOMIC DNA]</scope>
    <source>
        <strain evidence="3">C</strain>
    </source>
</reference>
<feature type="domain" description="PIN" evidence="2">
    <location>
        <begin position="5"/>
        <end position="128"/>
    </location>
</feature>
<dbReference type="EMBL" id="WVIC01000021">
    <property type="protein sequence ID" value="NCJ07122.1"/>
    <property type="molecule type" value="Genomic_DNA"/>
</dbReference>
<keyword evidence="4" id="KW-1185">Reference proteome</keyword>
<dbReference type="AlphaFoldDB" id="A0A8K1ZZS5"/>
<protein>
    <submittedName>
        <fullName evidence="3">PIN domain-containing protein</fullName>
    </submittedName>
</protein>
<dbReference type="SUPFAM" id="SSF88723">
    <property type="entry name" value="PIN domain-like"/>
    <property type="match status" value="1"/>
</dbReference>
<dbReference type="CDD" id="cd09873">
    <property type="entry name" value="PIN_Pae0151-like"/>
    <property type="match status" value="1"/>
</dbReference>
<dbReference type="PANTHER" id="PTHR35901">
    <property type="entry name" value="RIBONUCLEASE VAPC3"/>
    <property type="match status" value="1"/>
</dbReference>
<dbReference type="Gene3D" id="3.40.50.1010">
    <property type="entry name" value="5'-nuclease"/>
    <property type="match status" value="1"/>
</dbReference>
<dbReference type="InterPro" id="IPR029060">
    <property type="entry name" value="PIN-like_dom_sf"/>
</dbReference>
<gene>
    <name evidence="3" type="ORF">GS597_11510</name>
</gene>
<evidence type="ECO:0000256" key="1">
    <source>
        <dbReference type="ARBA" id="ARBA00022842"/>
    </source>
</evidence>
<sequence>MSRFVLDCSVSMSWCFGDEANEYADSVLNSLQTMNALVPSLWAIEATNVLLVAERRNRITPAQSIRAITLLQALPIFTDANSPQQLMSATLDLARSHKLSAYDAAYLELALREGLDLATLDKRLTQAAQECGVELFASQP</sequence>
<dbReference type="InterPro" id="IPR051619">
    <property type="entry name" value="TypeII_TA_RNase_PINc/VapC"/>
</dbReference>
<dbReference type="RefSeq" id="WP_161825597.1">
    <property type="nucleotide sequence ID" value="NZ_WVIC01000021.1"/>
</dbReference>
<keyword evidence="1" id="KW-0460">Magnesium</keyword>
<proteinExistence type="predicted"/>
<dbReference type="InterPro" id="IPR002716">
    <property type="entry name" value="PIN_dom"/>
</dbReference>
<evidence type="ECO:0000259" key="2">
    <source>
        <dbReference type="Pfam" id="PF01850"/>
    </source>
</evidence>
<dbReference type="Pfam" id="PF01850">
    <property type="entry name" value="PIN"/>
    <property type="match status" value="1"/>
</dbReference>
<evidence type="ECO:0000313" key="3">
    <source>
        <dbReference type="EMBL" id="NCJ07122.1"/>
    </source>
</evidence>
<accession>A0A8K1ZZS5</accession>